<accession>A0A520MD83</accession>
<comment type="caution">
    <text evidence="2">The sequence shown here is derived from an EMBL/GenBank/DDBJ whole genome shotgun (WGS) entry which is preliminary data.</text>
</comment>
<dbReference type="EMBL" id="SHBP01000016">
    <property type="protein sequence ID" value="RZO19192.1"/>
    <property type="molecule type" value="Genomic_DNA"/>
</dbReference>
<dbReference type="PANTHER" id="PTHR35458">
    <property type="entry name" value="SLR0755 PROTEIN"/>
    <property type="match status" value="1"/>
</dbReference>
<dbReference type="PANTHER" id="PTHR35458:SF8">
    <property type="entry name" value="SLR0650 PROTEIN"/>
    <property type="match status" value="1"/>
</dbReference>
<name>A0A520MD83_9GAMM</name>
<dbReference type="CDD" id="cd10911">
    <property type="entry name" value="PIN_LabA"/>
    <property type="match status" value="1"/>
</dbReference>
<evidence type="ECO:0000259" key="1">
    <source>
        <dbReference type="Pfam" id="PF01936"/>
    </source>
</evidence>
<evidence type="ECO:0000313" key="3">
    <source>
        <dbReference type="Proteomes" id="UP000315889"/>
    </source>
</evidence>
<dbReference type="InterPro" id="IPR047140">
    <property type="entry name" value="LabA"/>
</dbReference>
<evidence type="ECO:0000313" key="2">
    <source>
        <dbReference type="EMBL" id="RZO19192.1"/>
    </source>
</evidence>
<feature type="domain" description="NYN" evidence="1">
    <location>
        <begin position="3"/>
        <end position="155"/>
    </location>
</feature>
<organism evidence="2 3">
    <name type="scientific">SAR92 clade bacterium</name>
    <dbReference type="NCBI Taxonomy" id="2315479"/>
    <lineage>
        <taxon>Bacteria</taxon>
        <taxon>Pseudomonadati</taxon>
        <taxon>Pseudomonadota</taxon>
        <taxon>Gammaproteobacteria</taxon>
        <taxon>Cellvibrionales</taxon>
        <taxon>Porticoccaceae</taxon>
        <taxon>SAR92 clade</taxon>
    </lineage>
</organism>
<dbReference type="Proteomes" id="UP000315889">
    <property type="component" value="Unassembled WGS sequence"/>
</dbReference>
<gene>
    <name evidence="2" type="ORF">EVB03_08675</name>
</gene>
<proteinExistence type="predicted"/>
<protein>
    <submittedName>
        <fullName evidence="2">NYN domain-containing protein</fullName>
    </submittedName>
</protein>
<dbReference type="Gene3D" id="3.40.50.1010">
    <property type="entry name" value="5'-nuclease"/>
    <property type="match status" value="1"/>
</dbReference>
<dbReference type="Pfam" id="PF01936">
    <property type="entry name" value="NYN"/>
    <property type="match status" value="1"/>
</dbReference>
<dbReference type="AlphaFoldDB" id="A0A520MD83"/>
<dbReference type="GO" id="GO:0004540">
    <property type="term" value="F:RNA nuclease activity"/>
    <property type="evidence" value="ECO:0007669"/>
    <property type="project" value="InterPro"/>
</dbReference>
<dbReference type="InterPro" id="IPR021139">
    <property type="entry name" value="NYN"/>
</dbReference>
<sequence length="167" mass="18592">MKRIAVFVDVQNIYYTVKDSFNCHFNYRELWRQLSEDGEICIANAYAIDRNDSQQQAFQKALTAIGFEVKLKPYIQRSDGSAKGDWDVGIAIDVMDAALDPKNGIDLVVLLSGDGDFDLLLKRIVRSGKIETRVYGAPGLTAKSLIDAATQFYPINASLLLGYSKSM</sequence>
<reference evidence="2 3" key="1">
    <citation type="submission" date="2019-02" db="EMBL/GenBank/DDBJ databases">
        <title>Prokaryotic population dynamics and viral predation in marine succession experiment using metagenomics: the confinement effect.</title>
        <authorList>
            <person name="Haro-Moreno J.M."/>
            <person name="Rodriguez-Valera F."/>
            <person name="Lopez-Perez M."/>
        </authorList>
    </citation>
    <scope>NUCLEOTIDE SEQUENCE [LARGE SCALE GENOMIC DNA]</scope>
    <source>
        <strain evidence="2">MED-G170</strain>
    </source>
</reference>